<accession>A0ABU9ES60</accession>
<dbReference type="Proteomes" id="UP001387447">
    <property type="component" value="Unassembled WGS sequence"/>
</dbReference>
<dbReference type="RefSeq" id="WP_315663300.1">
    <property type="nucleotide sequence ID" value="NZ_JBBWYZ010000026.1"/>
</dbReference>
<comment type="caution">
    <text evidence="1">The sequence shown here is derived from an EMBL/GenBank/DDBJ whole genome shotgun (WGS) entry which is preliminary data.</text>
</comment>
<keyword evidence="2" id="KW-1185">Reference proteome</keyword>
<dbReference type="Pfam" id="PF14218">
    <property type="entry name" value="COP23"/>
    <property type="match status" value="1"/>
</dbReference>
<sequence>MIKLQYFVLMLVLAVLAGFGVGAIFNPGSSTTAADPTTNPAIDEQTTFKCVDGSSGWSTVAERGNAVSKTPMITWNSEEFGDNWTPQDRCHQVSERLTLAVTNNGGQLLGLDLTHGRVNQLTVICVVNSRQQTCTENNVLFTLSQKNAPTPRTTIARIIDFSQGQDVSPIDESGYPQYFTLKSWVDRHLPHSSGF</sequence>
<evidence type="ECO:0000313" key="1">
    <source>
        <dbReference type="EMBL" id="MEK9514804.1"/>
    </source>
</evidence>
<dbReference type="EMBL" id="JBBWYZ010000026">
    <property type="protein sequence ID" value="MEK9514804.1"/>
    <property type="molecule type" value="Genomic_DNA"/>
</dbReference>
<proteinExistence type="predicted"/>
<organism evidence="1 2">
    <name type="scientific">Limnospira fusiformis PMC 851.14</name>
    <dbReference type="NCBI Taxonomy" id="2219512"/>
    <lineage>
        <taxon>Bacteria</taxon>
        <taxon>Bacillati</taxon>
        <taxon>Cyanobacteriota</taxon>
        <taxon>Cyanophyceae</taxon>
        <taxon>Oscillatoriophycideae</taxon>
        <taxon>Oscillatoriales</taxon>
        <taxon>Sirenicapillariaceae</taxon>
        <taxon>Limnospira</taxon>
    </lineage>
</organism>
<reference evidence="1 2" key="1">
    <citation type="journal article" date="2024" name="Front. Microbiol.">
        <title>Transcriptomic insights into the dominance of two phototrophs throughout the water column of a tropical hypersaline-alkaline crater lake (Dziani Dzaha, Mayotte).</title>
        <authorList>
            <person name="Duperron S."/>
            <person name="Halary S."/>
            <person name="Bouly J.-P."/>
            <person name="Roussel T."/>
            <person name="Hugoni M."/>
            <person name="Bruto M."/>
            <person name="Oger P."/>
            <person name="Duval C."/>
            <person name="Woo A."/>
            <person name="Jezequiel D."/>
            <person name="Ader M."/>
            <person name="Leboulanger C."/>
            <person name="Agogue H."/>
            <person name="Grossi V."/>
            <person name="Trousselier M."/>
            <person name="Bernard C."/>
        </authorList>
    </citation>
    <scope>NUCLEOTIDE SEQUENCE [LARGE SCALE GENOMIC DNA]</scope>
    <source>
        <strain evidence="1 2">PMC 851.14</strain>
    </source>
</reference>
<evidence type="ECO:0000313" key="2">
    <source>
        <dbReference type="Proteomes" id="UP001387447"/>
    </source>
</evidence>
<dbReference type="InterPro" id="IPR025478">
    <property type="entry name" value="COP23"/>
</dbReference>
<protein>
    <submittedName>
        <fullName evidence="1">COP23 domain-containing protein</fullName>
    </submittedName>
</protein>
<name>A0ABU9ES60_LIMFS</name>
<gene>
    <name evidence="1" type="ORF">AAEJ74_25045</name>
</gene>